<evidence type="ECO:0000256" key="12">
    <source>
        <dbReference type="ARBA" id="ARBA00023242"/>
    </source>
</evidence>
<dbReference type="SMART" id="SM00066">
    <property type="entry name" value="GAL4"/>
    <property type="match status" value="1"/>
</dbReference>
<dbReference type="VEuPathDB" id="FungiDB:AFLA_012188"/>
<feature type="signal peptide" evidence="17">
    <location>
        <begin position="1"/>
        <end position="22"/>
    </location>
</feature>
<evidence type="ECO:0000313" key="19">
    <source>
        <dbReference type="EMBL" id="QRD81238.1"/>
    </source>
</evidence>
<keyword evidence="7" id="KW-0677">Repeat</keyword>
<keyword evidence="9" id="KW-0805">Transcription regulation</keyword>
<evidence type="ECO:0000256" key="7">
    <source>
        <dbReference type="ARBA" id="ARBA00022737"/>
    </source>
</evidence>
<feature type="chain" id="PRO_5031528446" description="Zn(2)-C6 fungal-type domain-containing protein" evidence="17">
    <location>
        <begin position="23"/>
        <end position="1375"/>
    </location>
</feature>
<evidence type="ECO:0000256" key="3">
    <source>
        <dbReference type="ARBA" id="ARBA00008834"/>
    </source>
</evidence>
<evidence type="ECO:0000313" key="20">
    <source>
        <dbReference type="Proteomes" id="UP000596276"/>
    </source>
</evidence>
<dbReference type="GO" id="GO:0004650">
    <property type="term" value="F:polygalacturonase activity"/>
    <property type="evidence" value="ECO:0007669"/>
    <property type="project" value="InterPro"/>
</dbReference>
<feature type="region of interest" description="Disordered" evidence="16">
    <location>
        <begin position="724"/>
        <end position="760"/>
    </location>
</feature>
<evidence type="ECO:0000256" key="16">
    <source>
        <dbReference type="SAM" id="MobiDB-lite"/>
    </source>
</evidence>
<evidence type="ECO:0000256" key="2">
    <source>
        <dbReference type="ARBA" id="ARBA00004613"/>
    </source>
</evidence>
<dbReference type="PROSITE" id="PS00463">
    <property type="entry name" value="ZN2_CY6_FUNGAL_1"/>
    <property type="match status" value="1"/>
</dbReference>
<evidence type="ECO:0000256" key="15">
    <source>
        <dbReference type="RuleBase" id="RU361169"/>
    </source>
</evidence>
<dbReference type="Gene3D" id="4.10.240.10">
    <property type="entry name" value="Zn(2)-C6 fungal-type DNA-binding domain"/>
    <property type="match status" value="1"/>
</dbReference>
<evidence type="ECO:0000256" key="13">
    <source>
        <dbReference type="ARBA" id="ARBA00023295"/>
    </source>
</evidence>
<dbReference type="Pfam" id="PF04082">
    <property type="entry name" value="Fungal_trans"/>
    <property type="match status" value="1"/>
</dbReference>
<dbReference type="SMART" id="SM00710">
    <property type="entry name" value="PbH1"/>
    <property type="match status" value="6"/>
</dbReference>
<sequence length="1375" mass="153631">MLNIMTLRVLSATLFILQCASALPALNSSIETYHFPEGLDRAHSYGIQVKQSTGGVHTVESYSAIVSEANTTSGKGIEHNTSFALFDFEGSADLIVTYNNGPVKSAVIRPYSYGIKPTVKGNTVSFSLDRPRNVVLQVNNDIFDTLQLFTNAIETDIPSQRDPNVVYFGPGIDNGPSSKNGTLVIPSGKVVYLAPGAVVTSRLAFQNATSGSIQGRGVINPRSSGGILIEWSSNILVKDILILGAKGFSVTTGTSKNITMSGIRSMSSTGNGDGIDFFCSEDVLIDGVFLRNSDDNIALYQHRWNYYGNSKNITVQNSSLWADWAHPINIGTHGNTDKPETMDGVTIRNIDILDHREPQMWYQGCIAINPGDSNLIQNVHIEDVRVEDFRLGQLLNFRVMYNSKYNTSPGRGIRNVYVKDLVYNGSHANPSLFLGYDKDRNISNVTFVNLQVNGKLIDDDMSKPSWYYTADFVPMVDWFHSLLNPKLRRFFPMYRDLSWQEPLFFESTMEAPSRRVGILPKREIVNQSSHWCYAMIFTWTPPDEAFGETPPLLPALLFSFHAGVKQTPQSCNGCPVGNWHSMRQHGRNGRSAQDQPPQQQQGQDTSKPEDDIPACQSCRKKKARCSREQPCSQCERFGVACVYDDRRLKPGLRAGAVDQLYRRIDTLENMFLGQSILWKQVWEALHPNSAFPSAPDENLHNEESTGRQLAGARDAMKKSMLQLAETKDTEGPSIESEHNGDGDCRSPKRRKVDLMSTPQQPSRNATDFDILNSDLVHPLVEFYFTNIHHWIPILHVRRFREQIQFYKGRQKATYILHAIVALCSRFSDDSRLGSDAEKAELAEKCRQKVILSSMESFSVENLQALVIIAFDTIGRGRGPSSWSIVGGMARTVEQLQLSVEEEHLSSHSQSGETLIRRMAFLKPSTSWREAEERRRVFWTVFLMDRFCSVSTGWNISLTSADVKRRLPCEGALWEQETEVRPPYFGISDARAASPHRPLLTESRMAADPKEQDCIGGFAYCIEATESLALVTNFFLHHALDIRDADKAQLWLMRFKELDLRMVQWKLFLPPKWRDASVLNADGIMDPNLTLAHTTHNTAVILLHQGIAYPPLHWQSCPVKLPSTSSAETCLEAASEISTIGQQFLLCSSILTNPQFSFCLFIAGRMLLTHSKYYGTPIPNSLDSLIASLFEISRRWAGPQNVHDNLKDNLASGFAKRLVSAKDSFPTLSKPSLDIRQTAYSENTDDRAPPKRVETISTPSVLERSSVVPNNTYAEQEPPLPIPDNHSDTSSFTDVDPFGISLTDRDQFNSQPSHVSIWNNATSPLYASAPIAFDCASPEHPPTTLSPGQRISRYGAVEVDRAVVMGENHAHLNHNS</sequence>
<keyword evidence="12" id="KW-0539">Nucleus</keyword>
<dbReference type="InterPro" id="IPR006626">
    <property type="entry name" value="PbH1"/>
</dbReference>
<dbReference type="PROSITE" id="PS50048">
    <property type="entry name" value="ZN2_CY6_FUNGAL_2"/>
    <property type="match status" value="1"/>
</dbReference>
<dbReference type="CDD" id="cd00067">
    <property type="entry name" value="GAL4"/>
    <property type="match status" value="1"/>
</dbReference>
<keyword evidence="4" id="KW-0964">Secreted</keyword>
<dbReference type="InterPro" id="IPR036864">
    <property type="entry name" value="Zn2-C6_fun-type_DNA-bd_sf"/>
</dbReference>
<dbReference type="InterPro" id="IPR000743">
    <property type="entry name" value="Glyco_hydro_28"/>
</dbReference>
<keyword evidence="8 15" id="KW-0378">Hydrolase</keyword>
<dbReference type="InterPro" id="IPR001138">
    <property type="entry name" value="Zn2Cys6_DnaBD"/>
</dbReference>
<feature type="compositionally biased region" description="Low complexity" evidence="16">
    <location>
        <begin position="593"/>
        <end position="604"/>
    </location>
</feature>
<reference evidence="20" key="1">
    <citation type="journal article" date="2021" name="G3 (Bethesda)">
        <title>Chromosome assembled and annotated genome sequence of Aspergillus flavus NRRL 3357.</title>
        <authorList>
            <person name="Skerker J.M."/>
            <person name="Pianalto K.M."/>
            <person name="Mondo S.J."/>
            <person name="Yang K."/>
            <person name="Arkin A.P."/>
            <person name="Keller N.P."/>
            <person name="Grigoriev I.V."/>
            <person name="Louise Glass N.L."/>
        </authorList>
    </citation>
    <scope>NUCLEOTIDE SEQUENCE [LARGE SCALE GENOMIC DNA]</scope>
    <source>
        <strain evidence="20">ATCC 200026 / FGSC A1120 / IAM 13836 / NRRL 3357 / JCM 12722 / SRRC 167</strain>
    </source>
</reference>
<feature type="region of interest" description="Disordered" evidence="16">
    <location>
        <begin position="582"/>
        <end position="612"/>
    </location>
</feature>
<comment type="subcellular location">
    <subcellularLocation>
        <location evidence="1">Nucleus</location>
    </subcellularLocation>
    <subcellularLocation>
        <location evidence="2">Secreted</location>
    </subcellularLocation>
</comment>
<feature type="compositionally biased region" description="Basic and acidic residues" evidence="16">
    <location>
        <begin position="725"/>
        <end position="746"/>
    </location>
</feature>
<dbReference type="EMBL" id="CP044622">
    <property type="protein sequence ID" value="QRD81238.1"/>
    <property type="molecule type" value="Genomic_DNA"/>
</dbReference>
<evidence type="ECO:0000256" key="11">
    <source>
        <dbReference type="ARBA" id="ARBA00023163"/>
    </source>
</evidence>
<dbReference type="SMART" id="SM00906">
    <property type="entry name" value="Fungal_trans"/>
    <property type="match status" value="1"/>
</dbReference>
<dbReference type="SUPFAM" id="SSF57701">
    <property type="entry name" value="Zn2/Cys6 DNA-binding domain"/>
    <property type="match status" value="1"/>
</dbReference>
<dbReference type="GO" id="GO:0045490">
    <property type="term" value="P:pectin catabolic process"/>
    <property type="evidence" value="ECO:0007669"/>
    <property type="project" value="UniProtKB-ARBA"/>
</dbReference>
<evidence type="ECO:0000259" key="18">
    <source>
        <dbReference type="PROSITE" id="PS50048"/>
    </source>
</evidence>
<dbReference type="GO" id="GO:0006351">
    <property type="term" value="P:DNA-templated transcription"/>
    <property type="evidence" value="ECO:0007669"/>
    <property type="project" value="InterPro"/>
</dbReference>
<dbReference type="PANTHER" id="PTHR47338">
    <property type="entry name" value="ZN(II)2CYS6 TRANSCRIPTION FACTOR (EUROFUNG)-RELATED"/>
    <property type="match status" value="1"/>
</dbReference>
<dbReference type="Pfam" id="PF00172">
    <property type="entry name" value="Zn_clus"/>
    <property type="match status" value="1"/>
</dbReference>
<dbReference type="CDD" id="cd12148">
    <property type="entry name" value="fungal_TF_MHR"/>
    <property type="match status" value="1"/>
</dbReference>
<evidence type="ECO:0000256" key="5">
    <source>
        <dbReference type="ARBA" id="ARBA00022723"/>
    </source>
</evidence>
<dbReference type="GO" id="GO:0005634">
    <property type="term" value="C:nucleus"/>
    <property type="evidence" value="ECO:0007669"/>
    <property type="project" value="UniProtKB-SubCell"/>
</dbReference>
<keyword evidence="5" id="KW-0479">Metal-binding</keyword>
<evidence type="ECO:0000256" key="14">
    <source>
        <dbReference type="ARBA" id="ARBA00023316"/>
    </source>
</evidence>
<feature type="region of interest" description="Disordered" evidence="16">
    <location>
        <begin position="692"/>
        <end position="712"/>
    </location>
</feature>
<keyword evidence="20" id="KW-1185">Reference proteome</keyword>
<evidence type="ECO:0000256" key="17">
    <source>
        <dbReference type="SAM" id="SignalP"/>
    </source>
</evidence>
<evidence type="ECO:0000256" key="4">
    <source>
        <dbReference type="ARBA" id="ARBA00022525"/>
    </source>
</evidence>
<dbReference type="VEuPathDB" id="FungiDB:F9C07_2251435"/>
<keyword evidence="10" id="KW-0238">DNA-binding</keyword>
<evidence type="ECO:0000256" key="9">
    <source>
        <dbReference type="ARBA" id="ARBA00023015"/>
    </source>
</evidence>
<dbReference type="VEuPathDB" id="FungiDB:AFLA_012189"/>
<name>A0A7U2QQZ0_ASPFN</name>
<dbReference type="GO" id="GO:0008270">
    <property type="term" value="F:zinc ion binding"/>
    <property type="evidence" value="ECO:0007669"/>
    <property type="project" value="InterPro"/>
</dbReference>
<dbReference type="GO" id="GO:0003677">
    <property type="term" value="F:DNA binding"/>
    <property type="evidence" value="ECO:0007669"/>
    <property type="project" value="UniProtKB-KW"/>
</dbReference>
<dbReference type="InterPro" id="IPR007219">
    <property type="entry name" value="XnlR_reg_dom"/>
</dbReference>
<gene>
    <name evidence="19" type="ORF">F9C07_2251435</name>
</gene>
<evidence type="ECO:0000256" key="10">
    <source>
        <dbReference type="ARBA" id="ARBA00023125"/>
    </source>
</evidence>
<dbReference type="PANTHER" id="PTHR47338:SF23">
    <property type="entry name" value="ZN(II)2CYS6 TRANSCRIPTION FACTOR (EUROFUNG)"/>
    <property type="match status" value="1"/>
</dbReference>
<feature type="domain" description="Zn(2)-C6 fungal-type" evidence="18">
    <location>
        <begin position="614"/>
        <end position="643"/>
    </location>
</feature>
<dbReference type="GO" id="GO:0000981">
    <property type="term" value="F:DNA-binding transcription factor activity, RNA polymerase II-specific"/>
    <property type="evidence" value="ECO:0007669"/>
    <property type="project" value="InterPro"/>
</dbReference>
<comment type="similarity">
    <text evidence="3 15">Belongs to the glycosyl hydrolase 28 family.</text>
</comment>
<keyword evidence="6 17" id="KW-0732">Signal</keyword>
<proteinExistence type="inferred from homology"/>
<dbReference type="GO" id="GO:0005576">
    <property type="term" value="C:extracellular region"/>
    <property type="evidence" value="ECO:0007669"/>
    <property type="project" value="UniProtKB-SubCell"/>
</dbReference>
<keyword evidence="13 15" id="KW-0326">Glycosidase</keyword>
<organism evidence="19 20">
    <name type="scientific">Aspergillus flavus (strain ATCC 200026 / FGSC A1120 / IAM 13836 / NRRL 3357 / JCM 12722 / SRRC 167)</name>
    <dbReference type="NCBI Taxonomy" id="332952"/>
    <lineage>
        <taxon>Eukaryota</taxon>
        <taxon>Fungi</taxon>
        <taxon>Dikarya</taxon>
        <taxon>Ascomycota</taxon>
        <taxon>Pezizomycotina</taxon>
        <taxon>Eurotiomycetes</taxon>
        <taxon>Eurotiomycetidae</taxon>
        <taxon>Eurotiales</taxon>
        <taxon>Aspergillaceae</taxon>
        <taxon>Aspergillus</taxon>
        <taxon>Aspergillus subgen. Circumdati</taxon>
    </lineage>
</organism>
<dbReference type="Gene3D" id="2.160.20.10">
    <property type="entry name" value="Single-stranded right-handed beta-helix, Pectin lyase-like"/>
    <property type="match status" value="1"/>
</dbReference>
<dbReference type="Proteomes" id="UP000596276">
    <property type="component" value="Chromosome 2"/>
</dbReference>
<evidence type="ECO:0000256" key="1">
    <source>
        <dbReference type="ARBA" id="ARBA00004123"/>
    </source>
</evidence>
<evidence type="ECO:0000256" key="8">
    <source>
        <dbReference type="ARBA" id="ARBA00022801"/>
    </source>
</evidence>
<protein>
    <recommendedName>
        <fullName evidence="18">Zn(2)-C6 fungal-type domain-containing protein</fullName>
    </recommendedName>
</protein>
<dbReference type="Pfam" id="PF00295">
    <property type="entry name" value="Glyco_hydro_28"/>
    <property type="match status" value="1"/>
</dbReference>
<dbReference type="InterPro" id="IPR050815">
    <property type="entry name" value="TF_fung"/>
</dbReference>
<dbReference type="InterPro" id="IPR012334">
    <property type="entry name" value="Pectin_lyas_fold"/>
</dbReference>
<dbReference type="SUPFAM" id="SSF51126">
    <property type="entry name" value="Pectin lyase-like"/>
    <property type="match status" value="1"/>
</dbReference>
<keyword evidence="14" id="KW-0961">Cell wall biogenesis/degradation</keyword>
<dbReference type="GO" id="GO:0071555">
    <property type="term" value="P:cell wall organization"/>
    <property type="evidence" value="ECO:0007669"/>
    <property type="project" value="UniProtKB-KW"/>
</dbReference>
<dbReference type="GO" id="GO:0009893">
    <property type="term" value="P:positive regulation of metabolic process"/>
    <property type="evidence" value="ECO:0007669"/>
    <property type="project" value="UniProtKB-ARBA"/>
</dbReference>
<keyword evidence="11" id="KW-0804">Transcription</keyword>
<accession>A0A7U2QQZ0</accession>
<evidence type="ECO:0000256" key="6">
    <source>
        <dbReference type="ARBA" id="ARBA00022729"/>
    </source>
</evidence>
<dbReference type="InterPro" id="IPR011050">
    <property type="entry name" value="Pectin_lyase_fold/virulence"/>
</dbReference>